<evidence type="ECO:0000259" key="1">
    <source>
        <dbReference type="PROSITE" id="PS50142"/>
    </source>
</evidence>
<accession>A0AAV5RMR2</accession>
<feature type="domain" description="RNase III" evidence="1">
    <location>
        <begin position="53"/>
        <end position="174"/>
    </location>
</feature>
<comment type="caution">
    <text evidence="2">The sequence shown here is derived from an EMBL/GenBank/DDBJ whole genome shotgun (WGS) entry which is preliminary data.</text>
</comment>
<dbReference type="InterPro" id="IPR036389">
    <property type="entry name" value="RNase_III_sf"/>
</dbReference>
<dbReference type="AlphaFoldDB" id="A0AAV5RMR2"/>
<dbReference type="Gene3D" id="1.10.1520.10">
    <property type="entry name" value="Ribonuclease III domain"/>
    <property type="match status" value="1"/>
</dbReference>
<proteinExistence type="predicted"/>
<sequence>MAYIQTRHVSSLAAVTAKGLRKLPEQYMRSVAGVMYPGEPTTLAPAKKFLGDFKLSDPLILQCLVHKSFAHGKVPYNEKLAFIGSELLRLEAARAAAQAGNQALPKELTINGQNFDISSNAIELLTSAQVLSKICQNAGLDDTLFYKTPKRDLTSSIRAKTVNAFVGAVLLESGSTAAFRFIDDRLMREHNLFSIAEPLYRDSA</sequence>
<dbReference type="EMBL" id="BTGC01000008">
    <property type="protein sequence ID" value="GMM52448.1"/>
    <property type="molecule type" value="Genomic_DNA"/>
</dbReference>
<dbReference type="GO" id="GO:0005762">
    <property type="term" value="C:mitochondrial large ribosomal subunit"/>
    <property type="evidence" value="ECO:0007669"/>
    <property type="project" value="InterPro"/>
</dbReference>
<dbReference type="GO" id="GO:0004525">
    <property type="term" value="F:ribonuclease III activity"/>
    <property type="evidence" value="ECO:0007669"/>
    <property type="project" value="InterPro"/>
</dbReference>
<dbReference type="Proteomes" id="UP001362899">
    <property type="component" value="Unassembled WGS sequence"/>
</dbReference>
<dbReference type="PROSITE" id="PS50142">
    <property type="entry name" value="RNASE_3_2"/>
    <property type="match status" value="1"/>
</dbReference>
<evidence type="ECO:0000313" key="3">
    <source>
        <dbReference type="Proteomes" id="UP001362899"/>
    </source>
</evidence>
<reference evidence="2 3" key="1">
    <citation type="journal article" date="2023" name="Elife">
        <title>Identification of key yeast species and microbe-microbe interactions impacting larval growth of Drosophila in the wild.</title>
        <authorList>
            <person name="Mure A."/>
            <person name="Sugiura Y."/>
            <person name="Maeda R."/>
            <person name="Honda K."/>
            <person name="Sakurai N."/>
            <person name="Takahashi Y."/>
            <person name="Watada M."/>
            <person name="Katoh T."/>
            <person name="Gotoh A."/>
            <person name="Gotoh Y."/>
            <person name="Taniguchi I."/>
            <person name="Nakamura K."/>
            <person name="Hayashi T."/>
            <person name="Katayama T."/>
            <person name="Uemura T."/>
            <person name="Hattori Y."/>
        </authorList>
    </citation>
    <scope>NUCLEOTIDE SEQUENCE [LARGE SCALE GENOMIC DNA]</scope>
    <source>
        <strain evidence="2 3">SB-73</strain>
    </source>
</reference>
<dbReference type="InterPro" id="IPR040030">
    <property type="entry name" value="Ribosomal_mL57"/>
</dbReference>
<keyword evidence="2" id="KW-0687">Ribonucleoprotein</keyword>
<keyword evidence="2" id="KW-0689">Ribosomal protein</keyword>
<gene>
    <name evidence="2" type="ORF">DASB73_034110</name>
</gene>
<dbReference type="PANTHER" id="PTHR28160">
    <property type="entry name" value="54S RIBOSOMAL PROTEIN L15, MITOCHONDRIAL"/>
    <property type="match status" value="1"/>
</dbReference>
<protein>
    <submittedName>
        <fullName evidence="2">Mitochondrial 54S ribosomal protein YmL15</fullName>
    </submittedName>
</protein>
<dbReference type="PANTHER" id="PTHR28160:SF1">
    <property type="entry name" value="LARGE RIBOSOMAL SUBUNIT PROTEIN ML57"/>
    <property type="match status" value="1"/>
</dbReference>
<dbReference type="Pfam" id="PF14622">
    <property type="entry name" value="Ribonucleas_3_3"/>
    <property type="match status" value="1"/>
</dbReference>
<dbReference type="InterPro" id="IPR000999">
    <property type="entry name" value="RNase_III_dom"/>
</dbReference>
<dbReference type="GO" id="GO:0032543">
    <property type="term" value="P:mitochondrial translation"/>
    <property type="evidence" value="ECO:0007669"/>
    <property type="project" value="InterPro"/>
</dbReference>
<dbReference type="SUPFAM" id="SSF69065">
    <property type="entry name" value="RNase III domain-like"/>
    <property type="match status" value="1"/>
</dbReference>
<keyword evidence="3" id="KW-1185">Reference proteome</keyword>
<organism evidence="2 3">
    <name type="scientific">Starmerella bacillaris</name>
    <name type="common">Yeast</name>
    <name type="synonym">Candida zemplinina</name>
    <dbReference type="NCBI Taxonomy" id="1247836"/>
    <lineage>
        <taxon>Eukaryota</taxon>
        <taxon>Fungi</taxon>
        <taxon>Dikarya</taxon>
        <taxon>Ascomycota</taxon>
        <taxon>Saccharomycotina</taxon>
        <taxon>Dipodascomycetes</taxon>
        <taxon>Dipodascales</taxon>
        <taxon>Trichomonascaceae</taxon>
        <taxon>Starmerella</taxon>
    </lineage>
</organism>
<dbReference type="SMART" id="SM00535">
    <property type="entry name" value="RIBOc"/>
    <property type="match status" value="1"/>
</dbReference>
<dbReference type="GO" id="GO:0006396">
    <property type="term" value="P:RNA processing"/>
    <property type="evidence" value="ECO:0007669"/>
    <property type="project" value="InterPro"/>
</dbReference>
<evidence type="ECO:0000313" key="2">
    <source>
        <dbReference type="EMBL" id="GMM52448.1"/>
    </source>
</evidence>
<dbReference type="GO" id="GO:0003735">
    <property type="term" value="F:structural constituent of ribosome"/>
    <property type="evidence" value="ECO:0007669"/>
    <property type="project" value="InterPro"/>
</dbReference>
<name>A0AAV5RMR2_STABA</name>